<dbReference type="Proteomes" id="UP001241472">
    <property type="component" value="Unassembled WGS sequence"/>
</dbReference>
<organism evidence="1 2">
    <name type="scientific">Neorhizobium huautlense</name>
    <dbReference type="NCBI Taxonomy" id="67774"/>
    <lineage>
        <taxon>Bacteria</taxon>
        <taxon>Pseudomonadati</taxon>
        <taxon>Pseudomonadota</taxon>
        <taxon>Alphaproteobacteria</taxon>
        <taxon>Hyphomicrobiales</taxon>
        <taxon>Rhizobiaceae</taxon>
        <taxon>Rhizobium/Agrobacterium group</taxon>
        <taxon>Neorhizobium</taxon>
    </lineage>
</organism>
<proteinExistence type="predicted"/>
<evidence type="ECO:0008006" key="3">
    <source>
        <dbReference type="Google" id="ProtNLM"/>
    </source>
</evidence>
<keyword evidence="2" id="KW-1185">Reference proteome</keyword>
<protein>
    <recommendedName>
        <fullName evidence="3">Glycosyltransferase family 29 (Sialyltransferase)</fullName>
    </recommendedName>
</protein>
<accession>A0ABT9Q0Y3</accession>
<sequence>MTLKKLRISIWSKILYRLIGNRFYLEPEFFRDKKIIVVGPASTAIDELRGVNLDDYDIVVRMNKAIDVPLEIDGKNIWRCDILFHNFVEDGPRSAGKISQDGLCRSNVKTVVYRATSKRKIFEILSLSRRVPFSNSGVSFKIIPVEFYDRLKVRLNGCSATTGLICLAFLLRCDFSHLKIIGFTFFRTPYVAGYNDEVRSSSDALAWARAAGQHDPEKELQVFEEELAQAARSGRNISLGFRLASIIGAQKTSGG</sequence>
<reference evidence="1 2" key="1">
    <citation type="submission" date="2023-07" db="EMBL/GenBank/DDBJ databases">
        <title>Sorghum-associated microbial communities from plants grown in Nebraska, USA.</title>
        <authorList>
            <person name="Schachtman D."/>
        </authorList>
    </citation>
    <scope>NUCLEOTIDE SEQUENCE [LARGE SCALE GENOMIC DNA]</scope>
    <source>
        <strain evidence="1 2">DS1307</strain>
    </source>
</reference>
<gene>
    <name evidence="1" type="ORF">J2T09_004816</name>
</gene>
<evidence type="ECO:0000313" key="2">
    <source>
        <dbReference type="Proteomes" id="UP001241472"/>
    </source>
</evidence>
<evidence type="ECO:0000313" key="1">
    <source>
        <dbReference type="EMBL" id="MDP9840036.1"/>
    </source>
</evidence>
<dbReference type="RefSeq" id="WP_306839260.1">
    <property type="nucleotide sequence ID" value="NZ_JAUSRF010000021.1"/>
</dbReference>
<dbReference type="InterPro" id="IPR038578">
    <property type="entry name" value="GT29-like_sf"/>
</dbReference>
<name>A0ABT9Q0Y3_9HYPH</name>
<dbReference type="Gene3D" id="3.90.1480.20">
    <property type="entry name" value="Glycosyl transferase family 29"/>
    <property type="match status" value="1"/>
</dbReference>
<dbReference type="EMBL" id="JAUSRF010000021">
    <property type="protein sequence ID" value="MDP9840036.1"/>
    <property type="molecule type" value="Genomic_DNA"/>
</dbReference>
<comment type="caution">
    <text evidence="1">The sequence shown here is derived from an EMBL/GenBank/DDBJ whole genome shotgun (WGS) entry which is preliminary data.</text>
</comment>